<dbReference type="PANTHER" id="PTHR47505:SF1">
    <property type="entry name" value="DNA UTILIZATION PROTEIN YHGH"/>
    <property type="match status" value="1"/>
</dbReference>
<dbReference type="SUPFAM" id="SSF53271">
    <property type="entry name" value="PRTase-like"/>
    <property type="match status" value="1"/>
</dbReference>
<keyword evidence="3" id="KW-0328">Glycosyltransferase</keyword>
<dbReference type="PANTHER" id="PTHR47505">
    <property type="entry name" value="DNA UTILIZATION PROTEIN YHGH"/>
    <property type="match status" value="1"/>
</dbReference>
<evidence type="ECO:0000313" key="4">
    <source>
        <dbReference type="Proteomes" id="UP001205337"/>
    </source>
</evidence>
<proteinExistence type="inferred from homology"/>
<keyword evidence="3" id="KW-0808">Transferase</keyword>
<protein>
    <submittedName>
        <fullName evidence="3">Phosphoribosyltransferase family protein</fullName>
    </submittedName>
</protein>
<dbReference type="Pfam" id="PF00156">
    <property type="entry name" value="Pribosyltran"/>
    <property type="match status" value="1"/>
</dbReference>
<name>A0ABT1ZHP4_9MICO</name>
<dbReference type="RefSeq" id="WP_258799378.1">
    <property type="nucleotide sequence ID" value="NZ_JANTHX010000008.1"/>
</dbReference>
<reference evidence="3 4" key="1">
    <citation type="submission" date="2022-08" db="EMBL/GenBank/DDBJ databases">
        <authorList>
            <person name="Li F."/>
        </authorList>
    </citation>
    <scope>NUCLEOTIDE SEQUENCE [LARGE SCALE GENOMIC DNA]</scope>
    <source>
        <strain evidence="3 4">10F1B-8-1</strain>
    </source>
</reference>
<keyword evidence="4" id="KW-1185">Reference proteome</keyword>
<gene>
    <name evidence="3" type="ORF">NUH29_11840</name>
</gene>
<evidence type="ECO:0000313" key="3">
    <source>
        <dbReference type="EMBL" id="MCS0500238.1"/>
    </source>
</evidence>
<dbReference type="EMBL" id="JANTHX010000008">
    <property type="protein sequence ID" value="MCS0500238.1"/>
    <property type="molecule type" value="Genomic_DNA"/>
</dbReference>
<dbReference type="InterPro" id="IPR051910">
    <property type="entry name" value="ComF/GntX_DNA_util-trans"/>
</dbReference>
<dbReference type="CDD" id="cd06223">
    <property type="entry name" value="PRTases_typeI"/>
    <property type="match status" value="1"/>
</dbReference>
<dbReference type="InterPro" id="IPR000836">
    <property type="entry name" value="PRTase_dom"/>
</dbReference>
<organism evidence="3 4">
    <name type="scientific">Protaetiibacter mangrovi</name>
    <dbReference type="NCBI Taxonomy" id="2970926"/>
    <lineage>
        <taxon>Bacteria</taxon>
        <taxon>Bacillati</taxon>
        <taxon>Actinomycetota</taxon>
        <taxon>Actinomycetes</taxon>
        <taxon>Micrococcales</taxon>
        <taxon>Microbacteriaceae</taxon>
        <taxon>Protaetiibacter</taxon>
    </lineage>
</organism>
<dbReference type="InterPro" id="IPR029057">
    <property type="entry name" value="PRTase-like"/>
</dbReference>
<evidence type="ECO:0000259" key="2">
    <source>
        <dbReference type="Pfam" id="PF00156"/>
    </source>
</evidence>
<feature type="domain" description="Phosphoribosyltransferase" evidence="2">
    <location>
        <begin position="152"/>
        <end position="210"/>
    </location>
</feature>
<dbReference type="Proteomes" id="UP001205337">
    <property type="component" value="Unassembled WGS sequence"/>
</dbReference>
<accession>A0ABT1ZHP4</accession>
<dbReference type="GO" id="GO:0016757">
    <property type="term" value="F:glycosyltransferase activity"/>
    <property type="evidence" value="ECO:0007669"/>
    <property type="project" value="UniProtKB-KW"/>
</dbReference>
<dbReference type="Gene3D" id="3.40.50.2020">
    <property type="match status" value="1"/>
</dbReference>
<comment type="caution">
    <text evidence="3">The sequence shown here is derived from an EMBL/GenBank/DDBJ whole genome shotgun (WGS) entry which is preliminary data.</text>
</comment>
<evidence type="ECO:0000256" key="1">
    <source>
        <dbReference type="ARBA" id="ARBA00008007"/>
    </source>
</evidence>
<comment type="similarity">
    <text evidence="1">Belongs to the ComF/GntX family.</text>
</comment>
<sequence>MRAWSESVREALLDALALVLPVECAGCGADGRELCPACRRRLAPAPVLTVTPGGLPVHAGARYREHVQRVVLACKDGRTALADPLAALLLAALAVADPGVGVELCVVPSTRAAFRRRGFDPVRFVLARTGRRDARVLRPARAHRVQKALGRAERRANLRGVHRARSRLDGRRFLLVDDVVTTGATLEEAARAIREAGGEVLGAVVIAATPLRSARAATHTRRSEKTG</sequence>